<comment type="caution">
    <text evidence="2">The sequence shown here is derived from an EMBL/GenBank/DDBJ whole genome shotgun (WGS) entry which is preliminary data.</text>
</comment>
<evidence type="ECO:0000313" key="2">
    <source>
        <dbReference type="EMBL" id="MDI3319355.1"/>
    </source>
</evidence>
<dbReference type="Proteomes" id="UP001226434">
    <property type="component" value="Unassembled WGS sequence"/>
</dbReference>
<gene>
    <name evidence="2" type="ORF">QJ048_06200</name>
</gene>
<organism evidence="2 3">
    <name type="scientific">Pinibacter soli</name>
    <dbReference type="NCBI Taxonomy" id="3044211"/>
    <lineage>
        <taxon>Bacteria</taxon>
        <taxon>Pseudomonadati</taxon>
        <taxon>Bacteroidota</taxon>
        <taxon>Chitinophagia</taxon>
        <taxon>Chitinophagales</taxon>
        <taxon>Chitinophagaceae</taxon>
        <taxon>Pinibacter</taxon>
    </lineage>
</organism>
<dbReference type="PANTHER" id="PTHR30189:SF1">
    <property type="entry name" value="LPS-ASSEMBLY PROTEIN LPTD"/>
    <property type="match status" value="1"/>
</dbReference>
<feature type="domain" description="LPS-assembly protein LptD central" evidence="1">
    <location>
        <begin position="216"/>
        <end position="693"/>
    </location>
</feature>
<accession>A0ABT6R9Y4</accession>
<name>A0ABT6R9Y4_9BACT</name>
<dbReference type="Pfam" id="PF19838">
    <property type="entry name" value="LptD_2"/>
    <property type="match status" value="1"/>
</dbReference>
<sequence>MGNYSETNVFNDSSAKLTDTVPVVNGRDTTLKGRGLDTTGRDTTKRDTSKLVTKVDTFGVKVSKDTLDAPISYTASDSMVLDVPTKKIYLYNKAHVKYNDITLDAYQIGLDQKTQIITATHTFDTLNQMVQKPKFAQADSKTESDSLAFDMKTMKGLTRNTYMNQGEIFMNSEKAKAVSKQIYYAYRGRFTTCDLDTPHFAFRANKMELINKKYAITGPVHPEFEGVPLPIYIPFGFFPLSQGRHSGLLPPQFVSNEQYGLGLEGLGYYKVLNEHFDVLLRTNIYSYGGWLATVTPTYRVRYKYSGQMSFSYNNMRMLSNAGSKEFTSSKLWSLMWSHTVDSKARPGTTFMASVNISSSKYNQYSYNPTVNFNNQLYSSIAYTKNWNNKYNLSLSAGHDQNNVTRLYNIRLPNGAFTVNNFYPFQPKEFVGTPKWYQKLGIGLNTTFTNQTSFYDTAFSMTKLLDTMQWGVSHNIPISLALPPILGGAVTVAPGVSLQQKWYGERIYRQWDSTNNLLRTTHNKGFYLANDVSFSLSLSTALFGTYNKFGKNSKLQAIRHVIRPTLGVSYKPDLAAKDYYSTIVNVIEDQVNKTRDTIRQRYSYYTGTINGPFSEGTFGGINFGLDNNLEMKVRSKKDSTNGGIKKVKLIDGFGVNGSYNLMADSFKLSTMSFYMRSTLFEKVNLTANAVLDPYQTNDRGYRIDKYAWQGGGKFSLGQITNGSIALSTSFSSKKKEQKEKALKNNPDMGLPMTMEEQQSQIDYIRNNPAEFADFDIPWNINVSYSLSFIRALKYDFSGYQTHVTSSITLGGDFNLTPKWKVGANTYYDFKGSSIQQLTMFVSREMHCWQMSINVVPVGITRYFNITINPKSSILRDLKVNKRNSFYGGT</sequence>
<protein>
    <submittedName>
        <fullName evidence="2">LPS assembly protein LptD</fullName>
    </submittedName>
</protein>
<evidence type="ECO:0000259" key="1">
    <source>
        <dbReference type="Pfam" id="PF19838"/>
    </source>
</evidence>
<dbReference type="RefSeq" id="WP_282333469.1">
    <property type="nucleotide sequence ID" value="NZ_JASBRG010000003.1"/>
</dbReference>
<dbReference type="InterPro" id="IPR050218">
    <property type="entry name" value="LptD"/>
</dbReference>
<evidence type="ECO:0000313" key="3">
    <source>
        <dbReference type="Proteomes" id="UP001226434"/>
    </source>
</evidence>
<proteinExistence type="predicted"/>
<dbReference type="InterPro" id="IPR045659">
    <property type="entry name" value="LptD_2"/>
</dbReference>
<dbReference type="EMBL" id="JASBRG010000003">
    <property type="protein sequence ID" value="MDI3319355.1"/>
    <property type="molecule type" value="Genomic_DNA"/>
</dbReference>
<dbReference type="PANTHER" id="PTHR30189">
    <property type="entry name" value="LPS-ASSEMBLY PROTEIN"/>
    <property type="match status" value="1"/>
</dbReference>
<reference evidence="2 3" key="1">
    <citation type="submission" date="2023-05" db="EMBL/GenBank/DDBJ databases">
        <title>Genome sequence of Pinibacter sp. MAH-24.</title>
        <authorList>
            <person name="Huq M.A."/>
        </authorList>
    </citation>
    <scope>NUCLEOTIDE SEQUENCE [LARGE SCALE GENOMIC DNA]</scope>
    <source>
        <strain evidence="2 3">MAH-24</strain>
    </source>
</reference>
<keyword evidence="3" id="KW-1185">Reference proteome</keyword>